<dbReference type="HOGENOM" id="CLU_724118_0_0_1"/>
<keyword evidence="5" id="KW-1185">Reference proteome</keyword>
<reference evidence="3 5" key="2">
    <citation type="journal article" date="2013" name="Nature">
        <title>Insights into bilaterian evolution from three spiralian genomes.</title>
        <authorList>
            <person name="Simakov O."/>
            <person name="Marletaz F."/>
            <person name="Cho S.J."/>
            <person name="Edsinger-Gonzales E."/>
            <person name="Havlak P."/>
            <person name="Hellsten U."/>
            <person name="Kuo D.H."/>
            <person name="Larsson T."/>
            <person name="Lv J."/>
            <person name="Arendt D."/>
            <person name="Savage R."/>
            <person name="Osoegawa K."/>
            <person name="de Jong P."/>
            <person name="Grimwood J."/>
            <person name="Chapman J.A."/>
            <person name="Shapiro H."/>
            <person name="Aerts A."/>
            <person name="Otillar R.P."/>
            <person name="Terry A.Y."/>
            <person name="Boore J.L."/>
            <person name="Grigoriev I.V."/>
            <person name="Lindberg D.R."/>
            <person name="Seaver E.C."/>
            <person name="Weisblat D.A."/>
            <person name="Putnam N.H."/>
            <person name="Rokhsar D.S."/>
        </authorList>
    </citation>
    <scope>NUCLEOTIDE SEQUENCE</scope>
    <source>
        <strain evidence="3 5">I ESC-2004</strain>
    </source>
</reference>
<organism evidence="3">
    <name type="scientific">Capitella teleta</name>
    <name type="common">Polychaete worm</name>
    <dbReference type="NCBI Taxonomy" id="283909"/>
    <lineage>
        <taxon>Eukaryota</taxon>
        <taxon>Metazoa</taxon>
        <taxon>Spiralia</taxon>
        <taxon>Lophotrochozoa</taxon>
        <taxon>Annelida</taxon>
        <taxon>Polychaeta</taxon>
        <taxon>Sedentaria</taxon>
        <taxon>Scolecida</taxon>
        <taxon>Capitellidae</taxon>
        <taxon>Capitella</taxon>
    </lineage>
</organism>
<dbReference type="EMBL" id="AMQN01002355">
    <property type="status" value="NOT_ANNOTATED_CDS"/>
    <property type="molecule type" value="Genomic_DNA"/>
</dbReference>
<reference evidence="4" key="3">
    <citation type="submission" date="2015-06" db="UniProtKB">
        <authorList>
            <consortium name="EnsemblMetazoa"/>
        </authorList>
    </citation>
    <scope>IDENTIFICATION</scope>
</reference>
<feature type="region of interest" description="Disordered" evidence="2">
    <location>
        <begin position="189"/>
        <end position="210"/>
    </location>
</feature>
<dbReference type="Proteomes" id="UP000014760">
    <property type="component" value="Unassembled WGS sequence"/>
</dbReference>
<dbReference type="EMBL" id="KB308962">
    <property type="protein sequence ID" value="ELT95962.1"/>
    <property type="molecule type" value="Genomic_DNA"/>
</dbReference>
<evidence type="ECO:0000256" key="1">
    <source>
        <dbReference type="SAM" id="Coils"/>
    </source>
</evidence>
<sequence length="382" mass="43189">MDFPETFSIYVDMGMQVYALINRHCPAYRDGTCASYPYRNPLQSSQQKSEHSDEASGLFIRRQTTCWLASRGSIQARILYWRHKAVYGLTVAIHTRQGAFYCTRPAVCRLPTSRLLPDSGPDYARFRRFGYKRRLNEFLASARRATEAGFCVILQSLASSYDRSSLLGSSLPLQGSLKRLIMKDLTRQSKAKRKVKGHLTGDNRSREEVAKEANEEVEEANWDVEEANGEVEEANGEVEEANREVGRQMGRWRRRNGEVEEEANSRRLSSTSRHLRFCASVVFGKRSASPPILSVNLHSTYEHLTMVEGRGKMPPHRARRGILRGTHANGHNDRDTVLHMRSQMPHWDFVILKPIDAPPPVEYGCDCSALHPGVIRGAAGPC</sequence>
<name>R7TQW3_CAPTE</name>
<feature type="compositionally biased region" description="Basic and acidic residues" evidence="2">
    <location>
        <begin position="199"/>
        <end position="210"/>
    </location>
</feature>
<evidence type="ECO:0000256" key="2">
    <source>
        <dbReference type="SAM" id="MobiDB-lite"/>
    </source>
</evidence>
<dbReference type="EnsemblMetazoa" id="CapteT186685">
    <property type="protein sequence ID" value="CapteP186685"/>
    <property type="gene ID" value="CapteG186685"/>
</dbReference>
<dbReference type="AlphaFoldDB" id="R7TQW3"/>
<evidence type="ECO:0000313" key="3">
    <source>
        <dbReference type="EMBL" id="ELT95962.1"/>
    </source>
</evidence>
<accession>R7TQW3</accession>
<reference evidence="5" key="1">
    <citation type="submission" date="2012-12" db="EMBL/GenBank/DDBJ databases">
        <authorList>
            <person name="Hellsten U."/>
            <person name="Grimwood J."/>
            <person name="Chapman J.A."/>
            <person name="Shapiro H."/>
            <person name="Aerts A."/>
            <person name="Otillar R.P."/>
            <person name="Terry A.Y."/>
            <person name="Boore J.L."/>
            <person name="Simakov O."/>
            <person name="Marletaz F."/>
            <person name="Cho S.-J."/>
            <person name="Edsinger-Gonzales E."/>
            <person name="Havlak P."/>
            <person name="Kuo D.-H."/>
            <person name="Larsson T."/>
            <person name="Lv J."/>
            <person name="Arendt D."/>
            <person name="Savage R."/>
            <person name="Osoegawa K."/>
            <person name="de Jong P."/>
            <person name="Lindberg D.R."/>
            <person name="Seaver E.C."/>
            <person name="Weisblat D.A."/>
            <person name="Putnam N.H."/>
            <person name="Grigoriev I.V."/>
            <person name="Rokhsar D.S."/>
        </authorList>
    </citation>
    <scope>NUCLEOTIDE SEQUENCE</scope>
    <source>
        <strain evidence="5">I ESC-2004</strain>
    </source>
</reference>
<keyword evidence="1" id="KW-0175">Coiled coil</keyword>
<gene>
    <name evidence="3" type="ORF">CAPTEDRAFT_186685</name>
</gene>
<protein>
    <submittedName>
        <fullName evidence="3 4">Uncharacterized protein</fullName>
    </submittedName>
</protein>
<proteinExistence type="predicted"/>
<evidence type="ECO:0000313" key="4">
    <source>
        <dbReference type="EnsemblMetazoa" id="CapteP186685"/>
    </source>
</evidence>
<feature type="coiled-coil region" evidence="1">
    <location>
        <begin position="210"/>
        <end position="251"/>
    </location>
</feature>
<evidence type="ECO:0000313" key="5">
    <source>
        <dbReference type="Proteomes" id="UP000014760"/>
    </source>
</evidence>